<evidence type="ECO:0000313" key="2">
    <source>
        <dbReference type="Proteomes" id="UP001303046"/>
    </source>
</evidence>
<reference evidence="1 2" key="1">
    <citation type="submission" date="2023-08" db="EMBL/GenBank/DDBJ databases">
        <title>A Necator americanus chromosomal reference genome.</title>
        <authorList>
            <person name="Ilik V."/>
            <person name="Petrzelkova K.J."/>
            <person name="Pardy F."/>
            <person name="Fuh T."/>
            <person name="Niatou-Singa F.S."/>
            <person name="Gouil Q."/>
            <person name="Baker L."/>
            <person name="Ritchie M.E."/>
            <person name="Jex A.R."/>
            <person name="Gazzola D."/>
            <person name="Li H."/>
            <person name="Toshio Fujiwara R."/>
            <person name="Zhan B."/>
            <person name="Aroian R.V."/>
            <person name="Pafco B."/>
            <person name="Schwarz E.M."/>
        </authorList>
    </citation>
    <scope>NUCLEOTIDE SEQUENCE [LARGE SCALE GENOMIC DNA]</scope>
    <source>
        <strain evidence="1 2">Aroian</strain>
        <tissue evidence="1">Whole animal</tissue>
    </source>
</reference>
<name>A0ABR1C2A3_NECAM</name>
<protein>
    <submittedName>
        <fullName evidence="1">Uncharacterized protein</fullName>
    </submittedName>
</protein>
<dbReference type="InterPro" id="IPR038204">
    <property type="entry name" value="Abf-1/2_sf"/>
</dbReference>
<dbReference type="KEGG" id="nai:NECAME_01880"/>
<evidence type="ECO:0000313" key="1">
    <source>
        <dbReference type="EMBL" id="KAK6732682.1"/>
    </source>
</evidence>
<dbReference type="CTD" id="25341920"/>
<gene>
    <name evidence="1" type="primary">Necator_chrII.g4615</name>
    <name evidence="1" type="ORF">RB195_016823</name>
</gene>
<comment type="caution">
    <text evidence="1">The sequence shown here is derived from an EMBL/GenBank/DDBJ whole genome shotgun (WGS) entry which is preliminary data.</text>
</comment>
<sequence length="71" mass="8121">MRRWVILLLLFFTLAEVADSYVFPLCSRMFVKPTQSRRRCFSACNALGCTTGRCMRQRGRPKCGCKGCKPP</sequence>
<dbReference type="Gene3D" id="3.30.30.110">
    <property type="entry name" value="Antibacterial factor-related peptide"/>
    <property type="match status" value="1"/>
</dbReference>
<keyword evidence="2" id="KW-1185">Reference proteome</keyword>
<organism evidence="1 2">
    <name type="scientific">Necator americanus</name>
    <name type="common">Human hookworm</name>
    <dbReference type="NCBI Taxonomy" id="51031"/>
    <lineage>
        <taxon>Eukaryota</taxon>
        <taxon>Metazoa</taxon>
        <taxon>Ecdysozoa</taxon>
        <taxon>Nematoda</taxon>
        <taxon>Chromadorea</taxon>
        <taxon>Rhabditida</taxon>
        <taxon>Rhabditina</taxon>
        <taxon>Rhabditomorpha</taxon>
        <taxon>Strongyloidea</taxon>
        <taxon>Ancylostomatidae</taxon>
        <taxon>Bunostominae</taxon>
        <taxon>Necator</taxon>
    </lineage>
</organism>
<proteinExistence type="predicted"/>
<dbReference type="EMBL" id="JAVFWL010000002">
    <property type="protein sequence ID" value="KAK6732682.1"/>
    <property type="molecule type" value="Genomic_DNA"/>
</dbReference>
<dbReference type="Proteomes" id="UP001303046">
    <property type="component" value="Unassembled WGS sequence"/>
</dbReference>
<accession>A0ABR1C2A3</accession>